<proteinExistence type="predicted"/>
<name>A0A2N0YY61_9BACI</name>
<dbReference type="Gene3D" id="2.40.10.220">
    <property type="entry name" value="predicted glycosyltransferase like domains"/>
    <property type="match status" value="1"/>
</dbReference>
<dbReference type="InterPro" id="IPR009875">
    <property type="entry name" value="PilZ_domain"/>
</dbReference>
<protein>
    <submittedName>
        <fullName evidence="2">PilZ domain-containing protein</fullName>
    </submittedName>
</protein>
<sequence length="122" mass="14376">MKYKREEPFRYSFPDPIDGELTLKKLDDETTFNIGKATIRDISPNGIKFASHLDLPVNDDRILFYITFSIKNKKISIPGNITWKKKQLNQYIYGYQAQNAQEKQEEIIEELKEYAKARLKDN</sequence>
<feature type="domain" description="PilZ" evidence="1">
    <location>
        <begin position="35"/>
        <end position="111"/>
    </location>
</feature>
<accession>A0A2N0YY61</accession>
<keyword evidence="3" id="KW-1185">Reference proteome</keyword>
<organism evidence="2 3">
    <name type="scientific">Niallia nealsonii</name>
    <dbReference type="NCBI Taxonomy" id="115979"/>
    <lineage>
        <taxon>Bacteria</taxon>
        <taxon>Bacillati</taxon>
        <taxon>Bacillota</taxon>
        <taxon>Bacilli</taxon>
        <taxon>Bacillales</taxon>
        <taxon>Bacillaceae</taxon>
        <taxon>Niallia</taxon>
    </lineage>
</organism>
<comment type="caution">
    <text evidence="2">The sequence shown here is derived from an EMBL/GenBank/DDBJ whole genome shotgun (WGS) entry which is preliminary data.</text>
</comment>
<dbReference type="Proteomes" id="UP000233375">
    <property type="component" value="Unassembled WGS sequence"/>
</dbReference>
<evidence type="ECO:0000313" key="2">
    <source>
        <dbReference type="EMBL" id="PKG22196.1"/>
    </source>
</evidence>
<reference evidence="2 3" key="1">
    <citation type="journal article" date="2003" name="Int. J. Syst. Evol. Microbiol.">
        <title>Bacillus nealsonii sp. nov., isolated from a spacecraft-assembly facility, whose spores are gamma-radiation resistant.</title>
        <authorList>
            <person name="Venkateswaran K."/>
            <person name="Kempf M."/>
            <person name="Chen F."/>
            <person name="Satomi M."/>
            <person name="Nicholson W."/>
            <person name="Kern R."/>
        </authorList>
    </citation>
    <scope>NUCLEOTIDE SEQUENCE [LARGE SCALE GENOMIC DNA]</scope>
    <source>
        <strain evidence="2 3">FO-92</strain>
    </source>
</reference>
<dbReference type="RefSeq" id="WP_101178747.1">
    <property type="nucleotide sequence ID" value="NZ_PISE01000046.1"/>
</dbReference>
<gene>
    <name evidence="2" type="ORF">CWS01_18830</name>
</gene>
<dbReference type="Pfam" id="PF07238">
    <property type="entry name" value="PilZ"/>
    <property type="match status" value="1"/>
</dbReference>
<dbReference type="EMBL" id="PISE01000046">
    <property type="protein sequence ID" value="PKG22196.1"/>
    <property type="molecule type" value="Genomic_DNA"/>
</dbReference>
<evidence type="ECO:0000259" key="1">
    <source>
        <dbReference type="Pfam" id="PF07238"/>
    </source>
</evidence>
<dbReference type="OrthoDB" id="2354159at2"/>
<dbReference type="SUPFAM" id="SSF141371">
    <property type="entry name" value="PilZ domain-like"/>
    <property type="match status" value="1"/>
</dbReference>
<evidence type="ECO:0000313" key="3">
    <source>
        <dbReference type="Proteomes" id="UP000233375"/>
    </source>
</evidence>
<dbReference type="GO" id="GO:0035438">
    <property type="term" value="F:cyclic-di-GMP binding"/>
    <property type="evidence" value="ECO:0007669"/>
    <property type="project" value="InterPro"/>
</dbReference>
<dbReference type="AlphaFoldDB" id="A0A2N0YY61"/>